<dbReference type="EMBL" id="PGOL01002823">
    <property type="protein sequence ID" value="PKI44884.1"/>
    <property type="molecule type" value="Genomic_DNA"/>
</dbReference>
<dbReference type="Proteomes" id="UP000233551">
    <property type="component" value="Unassembled WGS sequence"/>
</dbReference>
<proteinExistence type="predicted"/>
<comment type="caution">
    <text evidence="2">The sequence shown here is derived from an EMBL/GenBank/DDBJ whole genome shotgun (WGS) entry which is preliminary data.</text>
</comment>
<dbReference type="AlphaFoldDB" id="A0A2I0ILK2"/>
<feature type="transmembrane region" description="Helical" evidence="1">
    <location>
        <begin position="21"/>
        <end position="43"/>
    </location>
</feature>
<organism evidence="2 3">
    <name type="scientific">Punica granatum</name>
    <name type="common">Pomegranate</name>
    <dbReference type="NCBI Taxonomy" id="22663"/>
    <lineage>
        <taxon>Eukaryota</taxon>
        <taxon>Viridiplantae</taxon>
        <taxon>Streptophyta</taxon>
        <taxon>Embryophyta</taxon>
        <taxon>Tracheophyta</taxon>
        <taxon>Spermatophyta</taxon>
        <taxon>Magnoliopsida</taxon>
        <taxon>eudicotyledons</taxon>
        <taxon>Gunneridae</taxon>
        <taxon>Pentapetalae</taxon>
        <taxon>rosids</taxon>
        <taxon>malvids</taxon>
        <taxon>Myrtales</taxon>
        <taxon>Lythraceae</taxon>
        <taxon>Punica</taxon>
    </lineage>
</organism>
<accession>A0A2I0ILK2</accession>
<protein>
    <submittedName>
        <fullName evidence="2">Uncharacterized protein</fullName>
    </submittedName>
</protein>
<sequence>MRARSKHRKSTTWGCNAWSRVSMSTVVWSLIGCLLMLHLYSIVRQRDTIGGIRLHTSHHILLRELEAVEEEDIQIPPPK</sequence>
<keyword evidence="1" id="KW-0472">Membrane</keyword>
<name>A0A2I0ILK2_PUNGR</name>
<dbReference type="PROSITE" id="PS51257">
    <property type="entry name" value="PROKAR_LIPOPROTEIN"/>
    <property type="match status" value="1"/>
</dbReference>
<reference evidence="2 3" key="1">
    <citation type="submission" date="2017-11" db="EMBL/GenBank/DDBJ databases">
        <title>De-novo sequencing of pomegranate (Punica granatum L.) genome.</title>
        <authorList>
            <person name="Akparov Z."/>
            <person name="Amiraslanov A."/>
            <person name="Hajiyeva S."/>
            <person name="Abbasov M."/>
            <person name="Kaur K."/>
            <person name="Hamwieh A."/>
            <person name="Solovyev V."/>
            <person name="Salamov A."/>
            <person name="Braich B."/>
            <person name="Kosarev P."/>
            <person name="Mahmoud A."/>
            <person name="Hajiyev E."/>
            <person name="Babayeva S."/>
            <person name="Izzatullayeva V."/>
            <person name="Mammadov A."/>
            <person name="Mammadov A."/>
            <person name="Sharifova S."/>
            <person name="Ojaghi J."/>
            <person name="Eynullazada K."/>
            <person name="Bayramov B."/>
            <person name="Abdulazimova A."/>
            <person name="Shahmuradov I."/>
        </authorList>
    </citation>
    <scope>NUCLEOTIDE SEQUENCE [LARGE SCALE GENOMIC DNA]</scope>
    <source>
        <strain evidence="3">cv. AG2017</strain>
        <tissue evidence="2">Leaf</tissue>
    </source>
</reference>
<keyword evidence="1" id="KW-1133">Transmembrane helix</keyword>
<keyword evidence="1" id="KW-0812">Transmembrane</keyword>
<keyword evidence="3" id="KW-1185">Reference proteome</keyword>
<evidence type="ECO:0000313" key="3">
    <source>
        <dbReference type="Proteomes" id="UP000233551"/>
    </source>
</evidence>
<gene>
    <name evidence="2" type="ORF">CRG98_034832</name>
</gene>
<feature type="non-terminal residue" evidence="2">
    <location>
        <position position="79"/>
    </location>
</feature>
<dbReference type="STRING" id="22663.A0A2I0ILK2"/>
<evidence type="ECO:0000256" key="1">
    <source>
        <dbReference type="SAM" id="Phobius"/>
    </source>
</evidence>
<evidence type="ECO:0000313" key="2">
    <source>
        <dbReference type="EMBL" id="PKI44884.1"/>
    </source>
</evidence>